<dbReference type="OrthoDB" id="9808290at2"/>
<dbReference type="InterPro" id="IPR038695">
    <property type="entry name" value="Saro_0823-like_sf"/>
</dbReference>
<dbReference type="PANTHER" id="PTHR37953:SF1">
    <property type="entry name" value="UPF0127 PROTEIN MJ1496"/>
    <property type="match status" value="1"/>
</dbReference>
<dbReference type="RefSeq" id="WP_013383911.1">
    <property type="nucleotide sequence ID" value="NC_017384.1"/>
</dbReference>
<name>F9Y3U5_KETVW</name>
<dbReference type="PANTHER" id="PTHR37953">
    <property type="entry name" value="UPF0127 PROTEIN MJ1496"/>
    <property type="match status" value="1"/>
</dbReference>
<dbReference type="Proteomes" id="UP000000692">
    <property type="component" value="Chromosome"/>
</dbReference>
<accession>F9Y3U5</accession>
<protein>
    <recommendedName>
        <fullName evidence="3">DUF192 domain-containing protein</fullName>
    </recommendedName>
</protein>
<sequence>MTAFADVSSAQAQVACHEGTLFIRKHDTGETLRFMVAVVDTVQTRAQGLMFVPQMPDMAGMLFVYDAPESPSFWMRNTLIPLDMLFAAPDGEITRIHENAIPHDETAIPGGPNVQYVLEINGGAAEALGLTAGDHMIHPSIAGSCN</sequence>
<organism evidence="1 2">
    <name type="scientific">Ketogulonicigenium vulgare (strain WSH-001)</name>
    <dbReference type="NCBI Taxonomy" id="759362"/>
    <lineage>
        <taxon>Bacteria</taxon>
        <taxon>Pseudomonadati</taxon>
        <taxon>Pseudomonadota</taxon>
        <taxon>Alphaproteobacteria</taxon>
        <taxon>Rhodobacterales</taxon>
        <taxon>Roseobacteraceae</taxon>
        <taxon>Ketogulonicigenium</taxon>
    </lineage>
</organism>
<dbReference type="EMBL" id="CP002018">
    <property type="protein sequence ID" value="AEM40459.1"/>
    <property type="molecule type" value="Genomic_DNA"/>
</dbReference>
<evidence type="ECO:0008006" key="3">
    <source>
        <dbReference type="Google" id="ProtNLM"/>
    </source>
</evidence>
<dbReference type="Gene3D" id="2.60.120.1140">
    <property type="entry name" value="Protein of unknown function DUF192"/>
    <property type="match status" value="1"/>
</dbReference>
<gene>
    <name evidence="1" type="ordered locus">KVU_0620</name>
</gene>
<proteinExistence type="predicted"/>
<evidence type="ECO:0000313" key="1">
    <source>
        <dbReference type="EMBL" id="AEM40459.1"/>
    </source>
</evidence>
<keyword evidence="2" id="KW-1185">Reference proteome</keyword>
<dbReference type="AlphaFoldDB" id="F9Y3U5"/>
<evidence type="ECO:0000313" key="2">
    <source>
        <dbReference type="Proteomes" id="UP000000692"/>
    </source>
</evidence>
<dbReference type="Pfam" id="PF02643">
    <property type="entry name" value="DUF192"/>
    <property type="match status" value="1"/>
</dbReference>
<reference evidence="1 2" key="1">
    <citation type="journal article" date="2011" name="J. Bacteriol.">
        <title>Complete genome sequence of the industrial strain Ketogulonicigenium vulgare WSH-001.</title>
        <authorList>
            <person name="Liu L."/>
            <person name="Li Y."/>
            <person name="Zhang J."/>
            <person name="Zhou Z."/>
            <person name="Liu J."/>
            <person name="Li X."/>
            <person name="Zhou J."/>
            <person name="Du G."/>
            <person name="Wang L."/>
            <person name="Chen J."/>
        </authorList>
    </citation>
    <scope>NUCLEOTIDE SEQUENCE [LARGE SCALE GENOMIC DNA]</scope>
    <source>
        <strain evidence="1 2">WSH-001</strain>
    </source>
</reference>
<dbReference type="InterPro" id="IPR003795">
    <property type="entry name" value="DUF192"/>
</dbReference>
<dbReference type="PATRIC" id="fig|759362.5.peg.649"/>
<dbReference type="eggNOG" id="COG1430">
    <property type="taxonomic scope" value="Bacteria"/>
</dbReference>
<dbReference type="HOGENOM" id="CLU_097039_0_2_5"/>
<dbReference type="KEGG" id="kvl:KVU_0620"/>